<reference evidence="1" key="1">
    <citation type="submission" date="2018-04" db="EMBL/GenBank/DDBJ databases">
        <title>Whole genome sequencing of Hypsizygus marmoreus.</title>
        <authorList>
            <person name="Choi I.-G."/>
            <person name="Min B."/>
            <person name="Kim J.-G."/>
            <person name="Kim S."/>
            <person name="Oh Y.-L."/>
            <person name="Kong W.-S."/>
            <person name="Park H."/>
            <person name="Jeong J."/>
            <person name="Song E.-S."/>
        </authorList>
    </citation>
    <scope>NUCLEOTIDE SEQUENCE [LARGE SCALE GENOMIC DNA]</scope>
    <source>
        <strain evidence="1">51987-8</strain>
    </source>
</reference>
<protein>
    <submittedName>
        <fullName evidence="1">Uncharacterized protein</fullName>
    </submittedName>
</protein>
<dbReference type="OrthoDB" id="3365698at2759"/>
<organism evidence="1 2">
    <name type="scientific">Hypsizygus marmoreus</name>
    <name type="common">White beech mushroom</name>
    <name type="synonym">Agaricus marmoreus</name>
    <dbReference type="NCBI Taxonomy" id="39966"/>
    <lineage>
        <taxon>Eukaryota</taxon>
        <taxon>Fungi</taxon>
        <taxon>Dikarya</taxon>
        <taxon>Basidiomycota</taxon>
        <taxon>Agaricomycotina</taxon>
        <taxon>Agaricomycetes</taxon>
        <taxon>Agaricomycetidae</taxon>
        <taxon>Agaricales</taxon>
        <taxon>Tricholomatineae</taxon>
        <taxon>Lyophyllaceae</taxon>
        <taxon>Hypsizygus</taxon>
    </lineage>
</organism>
<keyword evidence="2" id="KW-1185">Reference proteome</keyword>
<dbReference type="EMBL" id="LUEZ02000124">
    <property type="protein sequence ID" value="RDB16439.1"/>
    <property type="molecule type" value="Genomic_DNA"/>
</dbReference>
<evidence type="ECO:0000313" key="2">
    <source>
        <dbReference type="Proteomes" id="UP000076154"/>
    </source>
</evidence>
<evidence type="ECO:0000313" key="1">
    <source>
        <dbReference type="EMBL" id="RDB16439.1"/>
    </source>
</evidence>
<name>A0A369J324_HYPMA</name>
<gene>
    <name evidence="1" type="ORF">Hypma_002929</name>
</gene>
<proteinExistence type="predicted"/>
<dbReference type="AlphaFoldDB" id="A0A369J324"/>
<dbReference type="Proteomes" id="UP000076154">
    <property type="component" value="Unassembled WGS sequence"/>
</dbReference>
<comment type="caution">
    <text evidence="1">The sequence shown here is derived from an EMBL/GenBank/DDBJ whole genome shotgun (WGS) entry which is preliminary data.</text>
</comment>
<dbReference type="InParanoid" id="A0A369J324"/>
<accession>A0A369J324</accession>
<sequence>MKDKIFLPDLRSMAWARFHEDDHVFECLVAPSLKELHVFSWGVTEFSSLSTIQIFQYDSGDDLLRVGSSLEDILSGMPILVEFETSLEIPTPTLQKVLHGELLPFLEVMKCGVAFELADVFIDVFEKGLQNGAALRGRLREVQVQLTAMRCHTSPPESAMRHAERIMRIYGIDFHFRRGI</sequence>